<reference evidence="1 2" key="1">
    <citation type="submission" date="2013-12" db="EMBL/GenBank/DDBJ databases">
        <title>Draft genome of the parsitic nematode Ancylostoma duodenale.</title>
        <authorList>
            <person name="Mitreva M."/>
        </authorList>
    </citation>
    <scope>NUCLEOTIDE SEQUENCE [LARGE SCALE GENOMIC DNA]</scope>
    <source>
        <strain evidence="1 2">Zhejiang</strain>
    </source>
</reference>
<sequence length="107" mass="12252">MMGQMETSAFHHLLNPSFNVYASEDKSGLSYALIAFLATPKEILNNNLEERTNLEEKSNLEEKISLEEKINLEEETDLEEEINVEEETNLEENIQAHLVRPATCKTL</sequence>
<dbReference type="EMBL" id="KN735744">
    <property type="protein sequence ID" value="KIH56437.1"/>
    <property type="molecule type" value="Genomic_DNA"/>
</dbReference>
<organism evidence="1 2">
    <name type="scientific">Ancylostoma duodenale</name>
    <dbReference type="NCBI Taxonomy" id="51022"/>
    <lineage>
        <taxon>Eukaryota</taxon>
        <taxon>Metazoa</taxon>
        <taxon>Ecdysozoa</taxon>
        <taxon>Nematoda</taxon>
        <taxon>Chromadorea</taxon>
        <taxon>Rhabditida</taxon>
        <taxon>Rhabditina</taxon>
        <taxon>Rhabditomorpha</taxon>
        <taxon>Strongyloidea</taxon>
        <taxon>Ancylostomatidae</taxon>
        <taxon>Ancylostomatinae</taxon>
        <taxon>Ancylostoma</taxon>
    </lineage>
</organism>
<proteinExistence type="predicted"/>
<evidence type="ECO:0000313" key="2">
    <source>
        <dbReference type="Proteomes" id="UP000054047"/>
    </source>
</evidence>
<gene>
    <name evidence="1" type="ORF">ANCDUO_13381</name>
</gene>
<dbReference type="AlphaFoldDB" id="A0A0C2D332"/>
<name>A0A0C2D332_9BILA</name>
<keyword evidence="2" id="KW-1185">Reference proteome</keyword>
<dbReference type="Proteomes" id="UP000054047">
    <property type="component" value="Unassembled WGS sequence"/>
</dbReference>
<evidence type="ECO:0000313" key="1">
    <source>
        <dbReference type="EMBL" id="KIH56437.1"/>
    </source>
</evidence>
<accession>A0A0C2D332</accession>
<protein>
    <submittedName>
        <fullName evidence="1">Uncharacterized protein</fullName>
    </submittedName>
</protein>